<dbReference type="EMBL" id="AESD01000260">
    <property type="protein sequence ID" value="EHJ13599.1"/>
    <property type="molecule type" value="Genomic_DNA"/>
</dbReference>
<accession>G5J2I8</accession>
<dbReference type="Proteomes" id="UP000003477">
    <property type="component" value="Unassembled WGS sequence"/>
</dbReference>
<dbReference type="RefSeq" id="WP_007310105.1">
    <property type="nucleotide sequence ID" value="NZ_AESD01000260.1"/>
</dbReference>
<evidence type="ECO:0000259" key="1">
    <source>
        <dbReference type="Pfam" id="PF04755"/>
    </source>
</evidence>
<sequence length="226" mass="25317">MEDKAKLKQELLDKIGELKTATDVNFGSPITDVNLEKETIKEIGGLTEKLEGQNPHLFPLRYAVDLLDGIWHLQYSTSREIRSLSKLKYGLKVGSVYQVIDLKTQSFFNQAFVKHRLGLISGYVLITATFESAKENSSPLPDKRLNIDFKKRYLAIDKIAGVTTPKLNPFKIVPARNPKGRVPVFDITYLDETLRIGRGGDGGIYILSKSDNTKLPTVISEQLPVI</sequence>
<feature type="domain" description="Plastid lipid-associated protein/fibrillin conserved" evidence="1">
    <location>
        <begin position="36"/>
        <end position="208"/>
    </location>
</feature>
<dbReference type="PANTHER" id="PTHR31906">
    <property type="entry name" value="PLASTID-LIPID-ASSOCIATED PROTEIN 4, CHLOROPLASTIC-RELATED"/>
    <property type="match status" value="1"/>
</dbReference>
<dbReference type="PATRIC" id="fig|423471.3.peg.1625"/>
<dbReference type="InterPro" id="IPR039633">
    <property type="entry name" value="PAP"/>
</dbReference>
<evidence type="ECO:0000313" key="2">
    <source>
        <dbReference type="EMBL" id="EHJ13599.1"/>
    </source>
</evidence>
<proteinExistence type="predicted"/>
<protein>
    <submittedName>
        <fullName evidence="2">PAP fibrillin</fullName>
    </submittedName>
</protein>
<dbReference type="InterPro" id="IPR006843">
    <property type="entry name" value="PAP/fibrillin_dom"/>
</dbReference>
<dbReference type="GeneID" id="88765501"/>
<evidence type="ECO:0000313" key="3">
    <source>
        <dbReference type="Proteomes" id="UP000003477"/>
    </source>
</evidence>
<dbReference type="Pfam" id="PF04755">
    <property type="entry name" value="PAP_fibrillin"/>
    <property type="match status" value="1"/>
</dbReference>
<organism evidence="2 3">
    <name type="scientific">Crocosphaera watsonii WH 0003</name>
    <dbReference type="NCBI Taxonomy" id="423471"/>
    <lineage>
        <taxon>Bacteria</taxon>
        <taxon>Bacillati</taxon>
        <taxon>Cyanobacteriota</taxon>
        <taxon>Cyanophyceae</taxon>
        <taxon>Oscillatoriophycideae</taxon>
        <taxon>Chroococcales</taxon>
        <taxon>Aphanothecaceae</taxon>
        <taxon>Crocosphaera</taxon>
    </lineage>
</organism>
<reference evidence="2 3" key="1">
    <citation type="journal article" date="2011" name="Front. Microbiol.">
        <title>Two Strains of Crocosphaera watsonii with Highly Conserved Genomes are Distinguished by Strain-Specific Features.</title>
        <authorList>
            <person name="Bench S.R."/>
            <person name="Ilikchyan I.N."/>
            <person name="Tripp H.J."/>
            <person name="Zehr J.P."/>
        </authorList>
    </citation>
    <scope>NUCLEOTIDE SEQUENCE [LARGE SCALE GENOMIC DNA]</scope>
    <source>
        <strain evidence="2 3">WH 0003</strain>
    </source>
</reference>
<comment type="caution">
    <text evidence="2">The sequence shown here is derived from an EMBL/GenBank/DDBJ whole genome shotgun (WGS) entry which is preliminary data.</text>
</comment>
<dbReference type="AlphaFoldDB" id="G5J2I8"/>
<gene>
    <name evidence="2" type="ORF">CWATWH0003_1736</name>
</gene>
<name>G5J2I8_CROWT</name>